<reference evidence="2 3" key="1">
    <citation type="submission" date="2019-10" db="EMBL/GenBank/DDBJ databases">
        <title>Whole genome shotgun sequence of Acrocarpospora macrocephala NBRC 16266.</title>
        <authorList>
            <person name="Ichikawa N."/>
            <person name="Kimura A."/>
            <person name="Kitahashi Y."/>
            <person name="Komaki H."/>
            <person name="Oguchi A."/>
        </authorList>
    </citation>
    <scope>NUCLEOTIDE SEQUENCE [LARGE SCALE GENOMIC DNA]</scope>
    <source>
        <strain evidence="2 3">NBRC 16266</strain>
    </source>
</reference>
<protein>
    <submittedName>
        <fullName evidence="2">Uncharacterized protein</fullName>
    </submittedName>
</protein>
<sequence length="387" mass="43953">MSEYQYYEFLALDRSLTDRQQAEVRALSTRAQITATSFTNDYHWGDFKGDPNELMERYYDAHLYYANWGTRRLVLRLPASLLDLATTEQYAVGEQVCAWTSGEHVIVDLTFQEEEETWDLDLDHMLSSLVRVRAELAGGDLRPLYLAWLSAYGGWERDEDAFDYDEEDVLEPPVPAGLGALTAAQRALADFLRLDNDLLAVAAQASPAAHAAGDDRAALTAWVKGLTEARKDALLMRVATGDAARVELELRREFAGPAATADGPRRTVGQLLDATDQVRQARQRDEAALREAELERREQQRKQARERHLAELAGEGERAWARVEAFIDTKKPREYDQAVEMLRDLRELAYRDDRMSQFTGQFTRLRERHQGKPSLVKRFNDAGLVGE</sequence>
<proteinExistence type="predicted"/>
<keyword evidence="1" id="KW-0175">Coiled coil</keyword>
<gene>
    <name evidence="2" type="ORF">Amac_002000</name>
</gene>
<keyword evidence="3" id="KW-1185">Reference proteome</keyword>
<evidence type="ECO:0000313" key="3">
    <source>
        <dbReference type="Proteomes" id="UP000331127"/>
    </source>
</evidence>
<evidence type="ECO:0000256" key="1">
    <source>
        <dbReference type="SAM" id="Coils"/>
    </source>
</evidence>
<evidence type="ECO:0000313" key="2">
    <source>
        <dbReference type="EMBL" id="GES06605.1"/>
    </source>
</evidence>
<dbReference type="OrthoDB" id="9066681at2"/>
<organism evidence="2 3">
    <name type="scientific">Acrocarpospora macrocephala</name>
    <dbReference type="NCBI Taxonomy" id="150177"/>
    <lineage>
        <taxon>Bacteria</taxon>
        <taxon>Bacillati</taxon>
        <taxon>Actinomycetota</taxon>
        <taxon>Actinomycetes</taxon>
        <taxon>Streptosporangiales</taxon>
        <taxon>Streptosporangiaceae</taxon>
        <taxon>Acrocarpospora</taxon>
    </lineage>
</organism>
<dbReference type="RefSeq" id="WP_155352335.1">
    <property type="nucleotide sequence ID" value="NZ_BAAAHL010000022.1"/>
</dbReference>
<dbReference type="EMBL" id="BLAE01000003">
    <property type="protein sequence ID" value="GES06605.1"/>
    <property type="molecule type" value="Genomic_DNA"/>
</dbReference>
<feature type="coiled-coil region" evidence="1">
    <location>
        <begin position="275"/>
        <end position="309"/>
    </location>
</feature>
<accession>A0A5M3WC20</accession>
<name>A0A5M3WC20_9ACTN</name>
<dbReference type="Proteomes" id="UP000331127">
    <property type="component" value="Unassembled WGS sequence"/>
</dbReference>
<dbReference type="AlphaFoldDB" id="A0A5M3WC20"/>
<comment type="caution">
    <text evidence="2">The sequence shown here is derived from an EMBL/GenBank/DDBJ whole genome shotgun (WGS) entry which is preliminary data.</text>
</comment>